<comment type="subcellular location">
    <subcellularLocation>
        <location evidence="1">Membrane</location>
        <topology evidence="1">Lipid-anchor</topology>
    </subcellularLocation>
</comment>
<evidence type="ECO:0000256" key="1">
    <source>
        <dbReference type="ARBA" id="ARBA00004635"/>
    </source>
</evidence>
<dbReference type="PANTHER" id="PTHR35789:SF1">
    <property type="entry name" value="SPORE GERMINATION PROTEIN B3"/>
    <property type="match status" value="1"/>
</dbReference>
<gene>
    <name evidence="10" type="ORF">SAMN05880501_10622</name>
</gene>
<protein>
    <submittedName>
        <fullName evidence="10">Ger(X)C family germination protein</fullName>
    </submittedName>
</protein>
<evidence type="ECO:0000259" key="9">
    <source>
        <dbReference type="Pfam" id="PF25198"/>
    </source>
</evidence>
<evidence type="ECO:0000256" key="4">
    <source>
        <dbReference type="ARBA" id="ARBA00022729"/>
    </source>
</evidence>
<reference evidence="11" key="1">
    <citation type="submission" date="2017-08" db="EMBL/GenBank/DDBJ databases">
        <authorList>
            <person name="Varghese N."/>
            <person name="Submissions S."/>
        </authorList>
    </citation>
    <scope>NUCLEOTIDE SEQUENCE [LARGE SCALE GENOMIC DNA]</scope>
    <source>
        <strain evidence="11">JC22</strain>
    </source>
</reference>
<evidence type="ECO:0000256" key="5">
    <source>
        <dbReference type="ARBA" id="ARBA00023136"/>
    </source>
</evidence>
<dbReference type="Gene3D" id="3.30.300.210">
    <property type="entry name" value="Nutrient germinant receptor protein C, domain 3"/>
    <property type="match status" value="1"/>
</dbReference>
<dbReference type="InterPro" id="IPR008844">
    <property type="entry name" value="Spore_GerAC-like"/>
</dbReference>
<comment type="similarity">
    <text evidence="2">Belongs to the GerABKC lipoprotein family.</text>
</comment>
<name>A0A285SR05_9BACL</name>
<dbReference type="AlphaFoldDB" id="A0A285SR05"/>
<dbReference type="NCBIfam" id="TIGR02887">
    <property type="entry name" value="spore_ger_x_C"/>
    <property type="match status" value="1"/>
</dbReference>
<dbReference type="PANTHER" id="PTHR35789">
    <property type="entry name" value="SPORE GERMINATION PROTEIN B3"/>
    <property type="match status" value="1"/>
</dbReference>
<evidence type="ECO:0000256" key="7">
    <source>
        <dbReference type="ARBA" id="ARBA00023288"/>
    </source>
</evidence>
<dbReference type="Pfam" id="PF05504">
    <property type="entry name" value="Spore_GerAC"/>
    <property type="match status" value="1"/>
</dbReference>
<keyword evidence="7" id="KW-0449">Lipoprotein</keyword>
<dbReference type="OrthoDB" id="9816067at2"/>
<dbReference type="GO" id="GO:0009847">
    <property type="term" value="P:spore germination"/>
    <property type="evidence" value="ECO:0007669"/>
    <property type="project" value="InterPro"/>
</dbReference>
<evidence type="ECO:0000256" key="2">
    <source>
        <dbReference type="ARBA" id="ARBA00007886"/>
    </source>
</evidence>
<accession>A0A285SR05</accession>
<keyword evidence="4" id="KW-0732">Signal</keyword>
<evidence type="ECO:0000259" key="8">
    <source>
        <dbReference type="Pfam" id="PF05504"/>
    </source>
</evidence>
<dbReference type="InterPro" id="IPR038501">
    <property type="entry name" value="Spore_GerAC_C_sf"/>
</dbReference>
<proteinExistence type="inferred from homology"/>
<dbReference type="EMBL" id="OBMQ01000006">
    <property type="protein sequence ID" value="SOC10644.1"/>
    <property type="molecule type" value="Genomic_DNA"/>
</dbReference>
<evidence type="ECO:0000313" key="10">
    <source>
        <dbReference type="EMBL" id="SOC10644.1"/>
    </source>
</evidence>
<dbReference type="InterPro" id="IPR057336">
    <property type="entry name" value="GerAC_N"/>
</dbReference>
<dbReference type="GO" id="GO:0016020">
    <property type="term" value="C:membrane"/>
    <property type="evidence" value="ECO:0007669"/>
    <property type="project" value="UniProtKB-SubCell"/>
</dbReference>
<feature type="domain" description="Spore germination protein N-terminal" evidence="9">
    <location>
        <begin position="24"/>
        <end position="197"/>
    </location>
</feature>
<sequence>MKIKNLIQFSCLLIVIPLLSGCWDQLYLDQRAFVIAIGLDKSEEENTVKITYLISNPELSKQEGGASNEPNSEIITFNTPDLITSKNIANTVVAKAVSYNILSVILISEELAEDENFIRLMYDIAKDREVTKAIPFIVTKESTSKFLNENQPKLETRIHKYFELILQHGSENGYIPKTNLQTYFRISEQDGDLFLAPYATTEESDEEKNPEGEENLIAGEMQVEGKTNKTQFLGSAIFKEGKMIGKLTAEENRAAVLLNDTIDMEEILTTYTDPFNEKYRIGVRVMKKENNKVKMNLKKGIPTIDVTIPLYIDILSNHNMTDYSNSNNRETLKNHIKNEATRKIEKVVKKSQEEFKGDPFGWSLIARKQFMTIPEYEAFNWMESYPKMRVKINVEIVLGKFGRQDELPHLEEMRD</sequence>
<keyword evidence="5" id="KW-0472">Membrane</keyword>
<evidence type="ECO:0000256" key="6">
    <source>
        <dbReference type="ARBA" id="ARBA00023139"/>
    </source>
</evidence>
<dbReference type="PROSITE" id="PS51257">
    <property type="entry name" value="PROKAR_LIPOPROTEIN"/>
    <property type="match status" value="1"/>
</dbReference>
<dbReference type="RefSeq" id="WP_097073535.1">
    <property type="nucleotide sequence ID" value="NZ_OBMQ01000006.1"/>
</dbReference>
<dbReference type="Proteomes" id="UP000219636">
    <property type="component" value="Unassembled WGS sequence"/>
</dbReference>
<keyword evidence="6" id="KW-0564">Palmitate</keyword>
<dbReference type="Pfam" id="PF25198">
    <property type="entry name" value="Spore_GerAC_N"/>
    <property type="match status" value="1"/>
</dbReference>
<keyword evidence="11" id="KW-1185">Reference proteome</keyword>
<keyword evidence="3" id="KW-0309">Germination</keyword>
<feature type="domain" description="Spore germination GerAC-like C-terminal" evidence="8">
    <location>
        <begin position="234"/>
        <end position="400"/>
    </location>
</feature>
<evidence type="ECO:0000313" key="11">
    <source>
        <dbReference type="Proteomes" id="UP000219636"/>
    </source>
</evidence>
<evidence type="ECO:0000256" key="3">
    <source>
        <dbReference type="ARBA" id="ARBA00022544"/>
    </source>
</evidence>
<organism evidence="10 11">
    <name type="scientific">Ureibacillus xyleni</name>
    <dbReference type="NCBI Taxonomy" id="614648"/>
    <lineage>
        <taxon>Bacteria</taxon>
        <taxon>Bacillati</taxon>
        <taxon>Bacillota</taxon>
        <taxon>Bacilli</taxon>
        <taxon>Bacillales</taxon>
        <taxon>Caryophanaceae</taxon>
        <taxon>Ureibacillus</taxon>
    </lineage>
</organism>
<dbReference type="InterPro" id="IPR046953">
    <property type="entry name" value="Spore_GerAC-like_C"/>
</dbReference>